<dbReference type="InterPro" id="IPR012347">
    <property type="entry name" value="Ferritin-like"/>
</dbReference>
<feature type="compositionally biased region" description="Basic and acidic residues" evidence="1">
    <location>
        <begin position="332"/>
        <end position="358"/>
    </location>
</feature>
<accession>A0ABW6Y6N6</accession>
<dbReference type="PANTHER" id="PTHR30458:SF2">
    <property type="entry name" value="1,2-PHENYLACETYL-COA EPOXIDASE, SUBUNIT A"/>
    <property type="match status" value="1"/>
</dbReference>
<dbReference type="PANTHER" id="PTHR30458">
    <property type="entry name" value="PHENYLACETIC ACID DEGRADATION PROTEIN PAA"/>
    <property type="match status" value="1"/>
</dbReference>
<feature type="region of interest" description="Disordered" evidence="1">
    <location>
        <begin position="326"/>
        <end position="358"/>
    </location>
</feature>
<dbReference type="Gene3D" id="1.20.1260.10">
    <property type="match status" value="1"/>
</dbReference>
<protein>
    <submittedName>
        <fullName evidence="2">1,2-phenylacetyl-CoA epoxidase subunit PaaA</fullName>
    </submittedName>
</protein>
<reference evidence="2 3" key="1">
    <citation type="submission" date="2024-10" db="EMBL/GenBank/DDBJ databases">
        <title>The Natural Products Discovery Center: Release of the First 8490 Sequenced Strains for Exploring Actinobacteria Biosynthetic Diversity.</title>
        <authorList>
            <person name="Kalkreuter E."/>
            <person name="Kautsar S.A."/>
            <person name="Yang D."/>
            <person name="Bader C.D."/>
            <person name="Teijaro C.N."/>
            <person name="Fluegel L."/>
            <person name="Davis C.M."/>
            <person name="Simpson J.R."/>
            <person name="Lauterbach L."/>
            <person name="Steele A.D."/>
            <person name="Gui C."/>
            <person name="Meng S."/>
            <person name="Li G."/>
            <person name="Viehrig K."/>
            <person name="Ye F."/>
            <person name="Su P."/>
            <person name="Kiefer A.F."/>
            <person name="Nichols A."/>
            <person name="Cepeda A.J."/>
            <person name="Yan W."/>
            <person name="Fan B."/>
            <person name="Jiang Y."/>
            <person name="Adhikari A."/>
            <person name="Zheng C.-J."/>
            <person name="Schuster L."/>
            <person name="Cowan T.M."/>
            <person name="Smanski M.J."/>
            <person name="Chevrette M.G."/>
            <person name="De Carvalho L.P.S."/>
            <person name="Shen B."/>
        </authorList>
    </citation>
    <scope>NUCLEOTIDE SEQUENCE [LARGE SCALE GENOMIC DNA]</scope>
    <source>
        <strain evidence="2 3">NPDC015755</strain>
    </source>
</reference>
<sequence>MTAGTAATAVTAVTADAQGVRAEQDTAAAAGQAAHEAVFDAAVAADERIEPRDWMPDAYRASLVRQIAQHAHSEIIGMQPEANWITRAPTLRRKAILMAKVQDEAGHGLYLYSAAETLGTSRDELLDKLHSGRQKYSSIFNYPTLTWADVGAIGWLVDGAAITNQVPLCRCSYGPYARAMVRVCKEESFHQRQGYEALLALSKGTEAQHAMAQDAVNRWWWPSLMMFGPPDDESAHSAQSMAWKIKRHSNDELRQRFVDIAVPQAEALGLTLPDPDLRWNEERGHYDFGPIDWTEFWDVLKGNGPCNEQRLSKRRQAHEDGAWVREAAAAYADKHSTNHPEQHTQQRTEQQENGEARA</sequence>
<dbReference type="EMBL" id="JBIBSM010000002">
    <property type="protein sequence ID" value="MFF8275480.1"/>
    <property type="molecule type" value="Genomic_DNA"/>
</dbReference>
<dbReference type="RefSeq" id="WP_391933160.1">
    <property type="nucleotide sequence ID" value="NZ_JBIBSM010000002.1"/>
</dbReference>
<dbReference type="SUPFAM" id="SSF47240">
    <property type="entry name" value="Ferritin-like"/>
    <property type="match status" value="1"/>
</dbReference>
<dbReference type="Proteomes" id="UP001603013">
    <property type="component" value="Unassembled WGS sequence"/>
</dbReference>
<dbReference type="Pfam" id="PF05138">
    <property type="entry name" value="PaaA_PaaC"/>
    <property type="match status" value="1"/>
</dbReference>
<dbReference type="InterPro" id="IPR009078">
    <property type="entry name" value="Ferritin-like_SF"/>
</dbReference>
<evidence type="ECO:0000313" key="2">
    <source>
        <dbReference type="EMBL" id="MFF8275480.1"/>
    </source>
</evidence>
<dbReference type="InterPro" id="IPR052703">
    <property type="entry name" value="Aromatic_CoA_ox/epox"/>
</dbReference>
<organism evidence="2 3">
    <name type="scientific">Streptomyces lateritius</name>
    <dbReference type="NCBI Taxonomy" id="67313"/>
    <lineage>
        <taxon>Bacteria</taxon>
        <taxon>Bacillati</taxon>
        <taxon>Actinomycetota</taxon>
        <taxon>Actinomycetes</taxon>
        <taxon>Kitasatosporales</taxon>
        <taxon>Streptomycetaceae</taxon>
        <taxon>Streptomyces</taxon>
    </lineage>
</organism>
<evidence type="ECO:0000256" key="1">
    <source>
        <dbReference type="SAM" id="MobiDB-lite"/>
    </source>
</evidence>
<dbReference type="InterPro" id="IPR007814">
    <property type="entry name" value="PaaA_PaaC"/>
</dbReference>
<evidence type="ECO:0000313" key="3">
    <source>
        <dbReference type="Proteomes" id="UP001603013"/>
    </source>
</evidence>
<name>A0ABW6Y6N6_9ACTN</name>
<proteinExistence type="predicted"/>
<dbReference type="NCBIfam" id="TIGR02156">
    <property type="entry name" value="PA_CoA_Oxy1"/>
    <property type="match status" value="1"/>
</dbReference>
<dbReference type="InterPro" id="IPR011881">
    <property type="entry name" value="PaaA"/>
</dbReference>
<comment type="caution">
    <text evidence="2">The sequence shown here is derived from an EMBL/GenBank/DDBJ whole genome shotgun (WGS) entry which is preliminary data.</text>
</comment>
<keyword evidence="3" id="KW-1185">Reference proteome</keyword>
<gene>
    <name evidence="2" type="primary">paaA</name>
    <name evidence="2" type="ORF">ACF05T_05055</name>
</gene>